<evidence type="ECO:0000313" key="2">
    <source>
        <dbReference type="Proteomes" id="UP001499863"/>
    </source>
</evidence>
<evidence type="ECO:0000313" key="1">
    <source>
        <dbReference type="EMBL" id="GAA1394647.1"/>
    </source>
</evidence>
<name>A0ABN1Y2R2_9ACTN</name>
<protein>
    <submittedName>
        <fullName evidence="1">Uncharacterized protein</fullName>
    </submittedName>
</protein>
<organism evidence="1 2">
    <name type="scientific">Kitasatospora putterlickiae</name>
    <dbReference type="NCBI Taxonomy" id="221725"/>
    <lineage>
        <taxon>Bacteria</taxon>
        <taxon>Bacillati</taxon>
        <taxon>Actinomycetota</taxon>
        <taxon>Actinomycetes</taxon>
        <taxon>Kitasatosporales</taxon>
        <taxon>Streptomycetaceae</taxon>
        <taxon>Kitasatospora</taxon>
    </lineage>
</organism>
<gene>
    <name evidence="1" type="ORF">GCM10009639_29020</name>
</gene>
<reference evidence="1 2" key="1">
    <citation type="journal article" date="2019" name="Int. J. Syst. Evol. Microbiol.">
        <title>The Global Catalogue of Microorganisms (GCM) 10K type strain sequencing project: providing services to taxonomists for standard genome sequencing and annotation.</title>
        <authorList>
            <consortium name="The Broad Institute Genomics Platform"/>
            <consortium name="The Broad Institute Genome Sequencing Center for Infectious Disease"/>
            <person name="Wu L."/>
            <person name="Ma J."/>
        </authorList>
    </citation>
    <scope>NUCLEOTIDE SEQUENCE [LARGE SCALE GENOMIC DNA]</scope>
    <source>
        <strain evidence="1 2">JCM 12393</strain>
    </source>
</reference>
<sequence length="141" mass="15060">MNITELTGTYTYRSFLELPDPVDDFNMLRFAQATLKLAADPGGAVHGELILSDPGEEPPVVMDMTGTASAASSRVSFTLSGRGRPPIADFHYEYDGGVLRHWETGVNQRTVLAGTVLRAEPHGGAPAGRTASFLAVRRDGA</sequence>
<keyword evidence="2" id="KW-1185">Reference proteome</keyword>
<comment type="caution">
    <text evidence="1">The sequence shown here is derived from an EMBL/GenBank/DDBJ whole genome shotgun (WGS) entry which is preliminary data.</text>
</comment>
<accession>A0ABN1Y2R2</accession>
<dbReference type="EMBL" id="BAAAKJ010000152">
    <property type="protein sequence ID" value="GAA1394647.1"/>
    <property type="molecule type" value="Genomic_DNA"/>
</dbReference>
<dbReference type="RefSeq" id="WP_344334025.1">
    <property type="nucleotide sequence ID" value="NZ_BAAAKJ010000152.1"/>
</dbReference>
<dbReference type="Proteomes" id="UP001499863">
    <property type="component" value="Unassembled WGS sequence"/>
</dbReference>
<proteinExistence type="predicted"/>